<dbReference type="AlphaFoldDB" id="A0A921JF47"/>
<dbReference type="EMBL" id="DYYG01000030">
    <property type="protein sequence ID" value="HJE23844.1"/>
    <property type="molecule type" value="Genomic_DNA"/>
</dbReference>
<evidence type="ECO:0000313" key="2">
    <source>
        <dbReference type="Proteomes" id="UP000742631"/>
    </source>
</evidence>
<sequence length="71" mass="8114">MRQYLVTFHKIVPDDQGHDHRILQRRALVTARSEVAALYEAKAQFCAAMRVIDWRLSADSCDVAELTRKAA</sequence>
<reference evidence="1" key="2">
    <citation type="submission" date="2021-09" db="EMBL/GenBank/DDBJ databases">
        <authorList>
            <person name="Gilroy R."/>
        </authorList>
    </citation>
    <scope>NUCLEOTIDE SEQUENCE</scope>
    <source>
        <strain evidence="1">316</strain>
    </source>
</reference>
<proteinExistence type="predicted"/>
<comment type="caution">
    <text evidence="1">The sequence shown here is derived from an EMBL/GenBank/DDBJ whole genome shotgun (WGS) entry which is preliminary data.</text>
</comment>
<evidence type="ECO:0008006" key="3">
    <source>
        <dbReference type="Google" id="ProtNLM"/>
    </source>
</evidence>
<dbReference type="Proteomes" id="UP000742631">
    <property type="component" value="Unassembled WGS sequence"/>
</dbReference>
<gene>
    <name evidence="1" type="ORF">K8W01_09325</name>
</gene>
<protein>
    <recommendedName>
        <fullName evidence="3">Neuroendocrine-specific golgi family protein P55 (NESP55)</fullName>
    </recommendedName>
</protein>
<organism evidence="1 2">
    <name type="scientific">Methylorubrum populi</name>
    <dbReference type="NCBI Taxonomy" id="223967"/>
    <lineage>
        <taxon>Bacteria</taxon>
        <taxon>Pseudomonadati</taxon>
        <taxon>Pseudomonadota</taxon>
        <taxon>Alphaproteobacteria</taxon>
        <taxon>Hyphomicrobiales</taxon>
        <taxon>Methylobacteriaceae</taxon>
        <taxon>Methylorubrum</taxon>
    </lineage>
</organism>
<accession>A0A921JF47</accession>
<evidence type="ECO:0000313" key="1">
    <source>
        <dbReference type="EMBL" id="HJE23844.1"/>
    </source>
</evidence>
<reference evidence="1" key="1">
    <citation type="journal article" date="2021" name="PeerJ">
        <title>Extensive microbial diversity within the chicken gut microbiome revealed by metagenomics and culture.</title>
        <authorList>
            <person name="Gilroy R."/>
            <person name="Ravi A."/>
            <person name="Getino M."/>
            <person name="Pursley I."/>
            <person name="Horton D.L."/>
            <person name="Alikhan N.F."/>
            <person name="Baker D."/>
            <person name="Gharbi K."/>
            <person name="Hall N."/>
            <person name="Watson M."/>
            <person name="Adriaenssens E.M."/>
            <person name="Foster-Nyarko E."/>
            <person name="Jarju S."/>
            <person name="Secka A."/>
            <person name="Antonio M."/>
            <person name="Oren A."/>
            <person name="Chaudhuri R.R."/>
            <person name="La Ragione R."/>
            <person name="Hildebrand F."/>
            <person name="Pallen M.J."/>
        </authorList>
    </citation>
    <scope>NUCLEOTIDE SEQUENCE</scope>
    <source>
        <strain evidence="1">316</strain>
    </source>
</reference>
<name>A0A921JF47_9HYPH</name>